<dbReference type="EMBL" id="JBDFQZ010000002">
    <property type="protein sequence ID" value="KAK9749742.1"/>
    <property type="molecule type" value="Genomic_DNA"/>
</dbReference>
<sequence>MREAQLDSHDGKRKCETLWPIFKIAHQKSRYIYDLYYRRNEISKELYEFCLDQGYADRNLIAKWKKLANKKDHLWVKWVNVVYLRGHTWSRCCPTSSSTWAWRRLCKVEDKMLDGFCGNWWLNEGNDYTVSQGYQWLCPTDEVVPWYPKIWTRMCLPKHSFISWLYMHMRLQTRERMCKFGYAGDICCCLCADSVENIRHLFFVCPYSAICLQLIAGNLKMSIPDTGTWELWDQTRFPSLLHKQVIMAALCALIYQVWKARNHSLHNGVLIRPEIWVKSLIPELVFRCKNMATDRSS</sequence>
<evidence type="ECO:0000313" key="6">
    <source>
        <dbReference type="Proteomes" id="UP001443914"/>
    </source>
</evidence>
<dbReference type="AlphaFoldDB" id="A0AAW1MUM2"/>
<organism evidence="5 6">
    <name type="scientific">Saponaria officinalis</name>
    <name type="common">Common soapwort</name>
    <name type="synonym">Lychnis saponaria</name>
    <dbReference type="NCBI Taxonomy" id="3572"/>
    <lineage>
        <taxon>Eukaryota</taxon>
        <taxon>Viridiplantae</taxon>
        <taxon>Streptophyta</taxon>
        <taxon>Embryophyta</taxon>
        <taxon>Tracheophyta</taxon>
        <taxon>Spermatophyta</taxon>
        <taxon>Magnoliopsida</taxon>
        <taxon>eudicotyledons</taxon>
        <taxon>Gunneridae</taxon>
        <taxon>Pentapetalae</taxon>
        <taxon>Caryophyllales</taxon>
        <taxon>Caryophyllaceae</taxon>
        <taxon>Caryophylleae</taxon>
        <taxon>Saponaria</taxon>
    </lineage>
</organism>
<feature type="domain" description="Reverse transcriptase zinc-binding" evidence="4">
    <location>
        <begin position="128"/>
        <end position="208"/>
    </location>
</feature>
<dbReference type="InterPro" id="IPR001748">
    <property type="entry name" value="BUD31"/>
</dbReference>
<comment type="caution">
    <text evidence="5">The sequence shown here is derived from an EMBL/GenBank/DDBJ whole genome shotgun (WGS) entry which is preliminary data.</text>
</comment>
<accession>A0AAW1MUM2</accession>
<reference evidence="5" key="1">
    <citation type="submission" date="2024-03" db="EMBL/GenBank/DDBJ databases">
        <title>WGS assembly of Saponaria officinalis var. Norfolk2.</title>
        <authorList>
            <person name="Jenkins J."/>
            <person name="Shu S."/>
            <person name="Grimwood J."/>
            <person name="Barry K."/>
            <person name="Goodstein D."/>
            <person name="Schmutz J."/>
            <person name="Leebens-Mack J."/>
            <person name="Osbourn A."/>
        </authorList>
    </citation>
    <scope>NUCLEOTIDE SEQUENCE [LARGE SCALE GENOMIC DNA]</scope>
    <source>
        <strain evidence="5">JIC</strain>
    </source>
</reference>
<comment type="similarity">
    <text evidence="2">Belongs to the BUD31 (G10) family.</text>
</comment>
<dbReference type="Pfam" id="PF01125">
    <property type="entry name" value="BUD31"/>
    <property type="match status" value="1"/>
</dbReference>
<dbReference type="GO" id="GO:0005681">
    <property type="term" value="C:spliceosomal complex"/>
    <property type="evidence" value="ECO:0007669"/>
    <property type="project" value="TreeGrafter"/>
</dbReference>
<name>A0AAW1MUM2_SAPOF</name>
<dbReference type="Pfam" id="PF13966">
    <property type="entry name" value="zf-RVT"/>
    <property type="match status" value="1"/>
</dbReference>
<evidence type="ECO:0000259" key="4">
    <source>
        <dbReference type="Pfam" id="PF13966"/>
    </source>
</evidence>
<dbReference type="PRINTS" id="PR00322">
    <property type="entry name" value="G10"/>
</dbReference>
<keyword evidence="6" id="KW-1185">Reference proteome</keyword>
<dbReference type="InterPro" id="IPR026960">
    <property type="entry name" value="RVT-Znf"/>
</dbReference>
<gene>
    <name evidence="5" type="ORF">RND81_02G146900</name>
</gene>
<keyword evidence="3" id="KW-0539">Nucleus</keyword>
<protein>
    <recommendedName>
        <fullName evidence="4">Reverse transcriptase zinc-binding domain-containing protein</fullName>
    </recommendedName>
</protein>
<dbReference type="PANTHER" id="PTHR19411:SF0">
    <property type="entry name" value="PROTEIN BUD31 HOMOLOG"/>
    <property type="match status" value="1"/>
</dbReference>
<evidence type="ECO:0000313" key="5">
    <source>
        <dbReference type="EMBL" id="KAK9749742.1"/>
    </source>
</evidence>
<dbReference type="PANTHER" id="PTHR19411">
    <property type="entry name" value="PROTEIN BUD31-RELATED"/>
    <property type="match status" value="1"/>
</dbReference>
<dbReference type="Proteomes" id="UP001443914">
    <property type="component" value="Unassembled WGS sequence"/>
</dbReference>
<dbReference type="GO" id="GO:0000398">
    <property type="term" value="P:mRNA splicing, via spliceosome"/>
    <property type="evidence" value="ECO:0007669"/>
    <property type="project" value="TreeGrafter"/>
</dbReference>
<proteinExistence type="inferred from homology"/>
<evidence type="ECO:0000256" key="3">
    <source>
        <dbReference type="ARBA" id="ARBA00023242"/>
    </source>
</evidence>
<evidence type="ECO:0000256" key="2">
    <source>
        <dbReference type="ARBA" id="ARBA00005287"/>
    </source>
</evidence>
<comment type="subcellular location">
    <subcellularLocation>
        <location evidence="1">Nucleus</location>
    </subcellularLocation>
</comment>
<evidence type="ECO:0000256" key="1">
    <source>
        <dbReference type="ARBA" id="ARBA00004123"/>
    </source>
</evidence>